<sequence length="419" mass="45656">MPLNFSAAPSSRITKKPYQKSPSLRRSVSSPFVGLKQRKPVQRSQSKPENADDVDDDDRDGGLFEERLQDAGIVKTLVTDLSLRDVAQTIQYICSHMFDALPEAGGFNSTRIAEILNFRKSLPPTVTVAHVHAFLDSPTRIEREIVELKKAGIIRKVVTPGRGTGGASIGEGLILTKDVERLVIEARELDRELSNKFLEHLRARPMTQSLCLGAFSSTEITALMRSGFLISSAQYANSANAFSRHNSASQGTGSSISSVSKAASGSVAAVGGEDAIYEAGGRAGVRRSSSQFTSWAEQDPQRFVGEGEQLKLSLPGTGPYLKLLTAARSHLISLVTKSKYRELPLYLLHERWNGGVSTDDPAAKAKKYRGGFARVLPNRTRKWKQFNGLAFDWVLAECHGAGLIEIFETGSVGRAVRIP</sequence>
<reference evidence="3 4" key="1">
    <citation type="submission" date="2024-09" db="EMBL/GenBank/DDBJ databases">
        <title>Rethinking Asexuality: The Enigmatic Case of Functional Sexual Genes in Lepraria (Stereocaulaceae).</title>
        <authorList>
            <person name="Doellman M."/>
            <person name="Sun Y."/>
            <person name="Barcenas-Pena A."/>
            <person name="Lumbsch H.T."/>
            <person name="Grewe F."/>
        </authorList>
    </citation>
    <scope>NUCLEOTIDE SEQUENCE [LARGE SCALE GENOMIC DNA]</scope>
    <source>
        <strain evidence="3 4">Mercado 3170</strain>
    </source>
</reference>
<evidence type="ECO:0008006" key="5">
    <source>
        <dbReference type="Google" id="ProtNLM"/>
    </source>
</evidence>
<evidence type="ECO:0000256" key="1">
    <source>
        <dbReference type="ARBA" id="ARBA00093458"/>
    </source>
</evidence>
<dbReference type="EMBL" id="JBEFKJ010000004">
    <property type="protein sequence ID" value="KAL2046019.1"/>
    <property type="molecule type" value="Genomic_DNA"/>
</dbReference>
<comment type="similarity">
    <text evidence="1">Belongs to the STK19 family.</text>
</comment>
<protein>
    <recommendedName>
        <fullName evidence="5">Serine-threonine protein kinase 19</fullName>
    </recommendedName>
</protein>
<evidence type="ECO:0000313" key="4">
    <source>
        <dbReference type="Proteomes" id="UP001590950"/>
    </source>
</evidence>
<proteinExistence type="inferred from homology"/>
<name>A0ABR4AJR9_9LECA</name>
<evidence type="ECO:0000256" key="2">
    <source>
        <dbReference type="SAM" id="MobiDB-lite"/>
    </source>
</evidence>
<gene>
    <name evidence="3" type="ORF">N7G274_001466</name>
</gene>
<dbReference type="InterPro" id="IPR018865">
    <property type="entry name" value="STK19-like"/>
</dbReference>
<keyword evidence="4" id="KW-1185">Reference proteome</keyword>
<dbReference type="PANTHER" id="PTHR15243">
    <property type="entry name" value="SERINE/THREONINE-PROTEIN KINASE 19"/>
    <property type="match status" value="1"/>
</dbReference>
<dbReference type="Pfam" id="PF10494">
    <property type="entry name" value="Stk19"/>
    <property type="match status" value="1"/>
</dbReference>
<organism evidence="3 4">
    <name type="scientific">Stereocaulon virgatum</name>
    <dbReference type="NCBI Taxonomy" id="373712"/>
    <lineage>
        <taxon>Eukaryota</taxon>
        <taxon>Fungi</taxon>
        <taxon>Dikarya</taxon>
        <taxon>Ascomycota</taxon>
        <taxon>Pezizomycotina</taxon>
        <taxon>Lecanoromycetes</taxon>
        <taxon>OSLEUM clade</taxon>
        <taxon>Lecanoromycetidae</taxon>
        <taxon>Lecanorales</taxon>
        <taxon>Lecanorineae</taxon>
        <taxon>Stereocaulaceae</taxon>
        <taxon>Stereocaulon</taxon>
    </lineage>
</organism>
<evidence type="ECO:0000313" key="3">
    <source>
        <dbReference type="EMBL" id="KAL2046019.1"/>
    </source>
</evidence>
<dbReference type="PANTHER" id="PTHR15243:SF0">
    <property type="entry name" value="SERINE_THREONINE-PROTEIN KINASE 19"/>
    <property type="match status" value="1"/>
</dbReference>
<accession>A0ABR4AJR9</accession>
<dbReference type="Proteomes" id="UP001590950">
    <property type="component" value="Unassembled WGS sequence"/>
</dbReference>
<feature type="compositionally biased region" description="Polar residues" evidence="2">
    <location>
        <begin position="20"/>
        <end position="30"/>
    </location>
</feature>
<feature type="region of interest" description="Disordered" evidence="2">
    <location>
        <begin position="1"/>
        <end position="62"/>
    </location>
</feature>
<comment type="caution">
    <text evidence="3">The sequence shown here is derived from an EMBL/GenBank/DDBJ whole genome shotgun (WGS) entry which is preliminary data.</text>
</comment>